<sequence length="94" mass="10490">MEEEAGWVGVWLEQSSQGFHMALSFNLQFGLRAERGSVSHFGPEQCPTESAITQFEDQQKIGKGQLGGFDPITVLLYLAVMLEPSIRKEYAIVK</sequence>
<accession>A0AAV6LVN4</accession>
<dbReference type="Proteomes" id="UP000685013">
    <property type="component" value="Chromosome 20"/>
</dbReference>
<dbReference type="EMBL" id="JAGKQH010000020">
    <property type="protein sequence ID" value="KAG6571066.1"/>
    <property type="molecule type" value="Genomic_DNA"/>
</dbReference>
<protein>
    <submittedName>
        <fullName evidence="1">Uncharacterized protein</fullName>
    </submittedName>
</protein>
<feature type="non-terminal residue" evidence="1">
    <location>
        <position position="1"/>
    </location>
</feature>
<reference evidence="1 2" key="1">
    <citation type="journal article" date="2021" name="Hortic Res">
        <title>The domestication of Cucurbita argyrosperma as revealed by the genome of its wild relative.</title>
        <authorList>
            <person name="Barrera-Redondo J."/>
            <person name="Sanchez-de la Vega G."/>
            <person name="Aguirre-Liguori J.A."/>
            <person name="Castellanos-Morales G."/>
            <person name="Gutierrez-Guerrero Y.T."/>
            <person name="Aguirre-Dugua X."/>
            <person name="Aguirre-Planter E."/>
            <person name="Tenaillon M.I."/>
            <person name="Lira-Saade R."/>
            <person name="Eguiarte L.E."/>
        </authorList>
    </citation>
    <scope>NUCLEOTIDE SEQUENCE [LARGE SCALE GENOMIC DNA]</scope>
    <source>
        <strain evidence="1">JBR-2021</strain>
    </source>
</reference>
<gene>
    <name evidence="1" type="ORF">SDJN03_29981</name>
</gene>
<evidence type="ECO:0000313" key="2">
    <source>
        <dbReference type="Proteomes" id="UP000685013"/>
    </source>
</evidence>
<comment type="caution">
    <text evidence="1">The sequence shown here is derived from an EMBL/GenBank/DDBJ whole genome shotgun (WGS) entry which is preliminary data.</text>
</comment>
<name>A0AAV6LVN4_9ROSI</name>
<dbReference type="AlphaFoldDB" id="A0AAV6LVN4"/>
<evidence type="ECO:0000313" key="1">
    <source>
        <dbReference type="EMBL" id="KAG6571066.1"/>
    </source>
</evidence>
<organism evidence="1 2">
    <name type="scientific">Cucurbita argyrosperma subsp. sororia</name>
    <dbReference type="NCBI Taxonomy" id="37648"/>
    <lineage>
        <taxon>Eukaryota</taxon>
        <taxon>Viridiplantae</taxon>
        <taxon>Streptophyta</taxon>
        <taxon>Embryophyta</taxon>
        <taxon>Tracheophyta</taxon>
        <taxon>Spermatophyta</taxon>
        <taxon>Magnoliopsida</taxon>
        <taxon>eudicotyledons</taxon>
        <taxon>Gunneridae</taxon>
        <taxon>Pentapetalae</taxon>
        <taxon>rosids</taxon>
        <taxon>fabids</taxon>
        <taxon>Cucurbitales</taxon>
        <taxon>Cucurbitaceae</taxon>
        <taxon>Cucurbiteae</taxon>
        <taxon>Cucurbita</taxon>
    </lineage>
</organism>
<keyword evidence="2" id="KW-1185">Reference proteome</keyword>
<proteinExistence type="predicted"/>